<feature type="transmembrane region" description="Helical" evidence="5">
    <location>
        <begin position="193"/>
        <end position="210"/>
    </location>
</feature>
<reference evidence="7" key="2">
    <citation type="submission" date="2021-04" db="EMBL/GenBank/DDBJ databases">
        <title>Brevibacillus composti FJAT-54423, complete genome.</title>
        <authorList>
            <person name="Tang R."/>
        </authorList>
    </citation>
    <scope>NUCLEOTIDE SEQUENCE</scope>
    <source>
        <strain evidence="7">FJAT-54424</strain>
    </source>
</reference>
<dbReference type="GO" id="GO:0009977">
    <property type="term" value="F:proton motive force dependent protein transmembrane transporter activity"/>
    <property type="evidence" value="ECO:0007669"/>
    <property type="project" value="TreeGrafter"/>
</dbReference>
<dbReference type="PANTHER" id="PTHR30371:SF0">
    <property type="entry name" value="SEC-INDEPENDENT PROTEIN TRANSLOCASE PROTEIN TATC, CHLOROPLASTIC-RELATED"/>
    <property type="match status" value="1"/>
</dbReference>
<feature type="transmembrane region" description="Helical" evidence="5">
    <location>
        <begin position="20"/>
        <end position="42"/>
    </location>
</feature>
<feature type="transmembrane region" description="Helical" evidence="5">
    <location>
        <begin position="68"/>
        <end position="92"/>
    </location>
</feature>
<comment type="function">
    <text evidence="5">Part of the twin-arginine translocation (Tat) system that transports large folded proteins containing a characteristic twin-arginine motif in their signal peptide across membranes.</text>
</comment>
<keyword evidence="9" id="KW-1185">Reference proteome</keyword>
<evidence type="ECO:0000256" key="4">
    <source>
        <dbReference type="ARBA" id="ARBA00023136"/>
    </source>
</evidence>
<dbReference type="AlphaFoldDB" id="A0A7T5ELP1"/>
<organism evidence="6 8">
    <name type="scientific">Brevibacillus composti</name>
    <dbReference type="NCBI Taxonomy" id="2796470"/>
    <lineage>
        <taxon>Bacteria</taxon>
        <taxon>Bacillati</taxon>
        <taxon>Bacillota</taxon>
        <taxon>Bacilli</taxon>
        <taxon>Bacillales</taxon>
        <taxon>Paenibacillaceae</taxon>
        <taxon>Brevibacillus</taxon>
    </lineage>
</organism>
<protein>
    <recommendedName>
        <fullName evidence="5">Sec-independent protein translocase protein TatC</fullName>
    </recommendedName>
</protein>
<comment type="subunit">
    <text evidence="5">Forms a complex with TatA.</text>
</comment>
<evidence type="ECO:0000256" key="2">
    <source>
        <dbReference type="ARBA" id="ARBA00022692"/>
    </source>
</evidence>
<dbReference type="NCBIfam" id="TIGR00945">
    <property type="entry name" value="tatC"/>
    <property type="match status" value="1"/>
</dbReference>
<name>A0A7T5ELP1_9BACL</name>
<dbReference type="EMBL" id="CP066308">
    <property type="protein sequence ID" value="QQE74898.1"/>
    <property type="molecule type" value="Genomic_DNA"/>
</dbReference>
<keyword evidence="5" id="KW-0813">Transport</keyword>
<dbReference type="Pfam" id="PF00902">
    <property type="entry name" value="TatC"/>
    <property type="match status" value="1"/>
</dbReference>
<comment type="similarity">
    <text evidence="5">Belongs to the TatC family.</text>
</comment>
<feature type="transmembrane region" description="Helical" evidence="5">
    <location>
        <begin position="216"/>
        <end position="235"/>
    </location>
</feature>
<evidence type="ECO:0000313" key="7">
    <source>
        <dbReference type="EMBL" id="QUO41982.1"/>
    </source>
</evidence>
<dbReference type="Proteomes" id="UP000595847">
    <property type="component" value="Chromosome"/>
</dbReference>
<evidence type="ECO:0000256" key="1">
    <source>
        <dbReference type="ARBA" id="ARBA00004141"/>
    </source>
</evidence>
<keyword evidence="3 5" id="KW-1133">Transmembrane helix</keyword>
<gene>
    <name evidence="5 6" type="primary">tatC</name>
    <name evidence="6" type="ORF">JD108_02645</name>
    <name evidence="7" type="ORF">KDJ56_02645</name>
</gene>
<evidence type="ECO:0000313" key="9">
    <source>
        <dbReference type="Proteomes" id="UP000677234"/>
    </source>
</evidence>
<sequence length="258" mass="29650">MSEDREMTVVEHLTELRTRIIWVLAVFVVALIAGFFCAGPLIEYLKEKPITQGVPLISLHPSDTLRVYMQFAFLVGAVVTLPVALFHIWRFVSPGLQANERRVTLYFIPAAFFLFILGVLFGYYVVFPMIMLFVTGISLGMDVKPNYGIAEYFGFLFNLVIPFGILFQLPIIVIFLTRLRILNPMRLAKMRRFAYFGLAVVGITLTPPEIVSDILVTVPLLLLYEVSIWLSKIVYRRQLKTDEEWEQEYKLEADEAVR</sequence>
<dbReference type="GO" id="GO:0065002">
    <property type="term" value="P:intracellular protein transmembrane transport"/>
    <property type="evidence" value="ECO:0007669"/>
    <property type="project" value="TreeGrafter"/>
</dbReference>
<accession>A0A7T5ELP1</accession>
<dbReference type="InterPro" id="IPR002033">
    <property type="entry name" value="TatC"/>
</dbReference>
<keyword evidence="2 5" id="KW-0812">Transmembrane</keyword>
<dbReference type="HAMAP" id="MF_00902">
    <property type="entry name" value="TatC"/>
    <property type="match status" value="1"/>
</dbReference>
<dbReference type="PROSITE" id="PS01218">
    <property type="entry name" value="TATC"/>
    <property type="match status" value="1"/>
</dbReference>
<dbReference type="KEGG" id="bcop:JD108_02645"/>
<evidence type="ECO:0000256" key="5">
    <source>
        <dbReference type="HAMAP-Rule" id="MF_00902"/>
    </source>
</evidence>
<evidence type="ECO:0000313" key="8">
    <source>
        <dbReference type="Proteomes" id="UP000595847"/>
    </source>
</evidence>
<dbReference type="RefSeq" id="WP_198828466.1">
    <property type="nucleotide sequence ID" value="NZ_CP066308.1"/>
</dbReference>
<keyword evidence="4 5" id="KW-0472">Membrane</keyword>
<dbReference type="EMBL" id="CP073708">
    <property type="protein sequence ID" value="QUO41982.1"/>
    <property type="molecule type" value="Genomic_DNA"/>
</dbReference>
<keyword evidence="5" id="KW-0811">Translocation</keyword>
<dbReference type="GO" id="GO:0033281">
    <property type="term" value="C:TAT protein transport complex"/>
    <property type="evidence" value="ECO:0007669"/>
    <property type="project" value="UniProtKB-UniRule"/>
</dbReference>
<dbReference type="PRINTS" id="PR01840">
    <property type="entry name" value="TATCFAMILY"/>
</dbReference>
<proteinExistence type="inferred from homology"/>
<keyword evidence="5" id="KW-0653">Protein transport</keyword>
<dbReference type="InterPro" id="IPR019820">
    <property type="entry name" value="Sec-indep_translocase_CS"/>
</dbReference>
<reference evidence="6 8" key="1">
    <citation type="submission" date="2020-12" db="EMBL/GenBank/DDBJ databases">
        <title>strain FJAT-54423T represents a novel species of the genus Brevibacillus.</title>
        <authorList>
            <person name="Tang R."/>
        </authorList>
    </citation>
    <scope>NUCLEOTIDE SEQUENCE [LARGE SCALE GENOMIC DNA]</scope>
    <source>
        <strain evidence="6 8">FJAT-54423</strain>
    </source>
</reference>
<evidence type="ECO:0000256" key="3">
    <source>
        <dbReference type="ARBA" id="ARBA00022989"/>
    </source>
</evidence>
<dbReference type="PANTHER" id="PTHR30371">
    <property type="entry name" value="SEC-INDEPENDENT PROTEIN TRANSLOCASE PROTEIN TATC"/>
    <property type="match status" value="1"/>
</dbReference>
<feature type="transmembrane region" description="Helical" evidence="5">
    <location>
        <begin position="104"/>
        <end position="135"/>
    </location>
</feature>
<dbReference type="Proteomes" id="UP000677234">
    <property type="component" value="Chromosome"/>
</dbReference>
<comment type="subcellular location">
    <subcellularLocation>
        <location evidence="5">Cell membrane</location>
        <topology evidence="5">Multi-pass membrane protein</topology>
    </subcellularLocation>
    <subcellularLocation>
        <location evidence="1">Membrane</location>
        <topology evidence="1">Multi-pass membrane protein</topology>
    </subcellularLocation>
</comment>
<evidence type="ECO:0000313" key="6">
    <source>
        <dbReference type="EMBL" id="QQE74898.1"/>
    </source>
</evidence>
<keyword evidence="5" id="KW-1003">Cell membrane</keyword>
<dbReference type="GO" id="GO:0043953">
    <property type="term" value="P:protein transport by the Tat complex"/>
    <property type="evidence" value="ECO:0007669"/>
    <property type="project" value="UniProtKB-UniRule"/>
</dbReference>
<feature type="transmembrane region" description="Helical" evidence="5">
    <location>
        <begin position="155"/>
        <end position="181"/>
    </location>
</feature>